<evidence type="ECO:0000256" key="2">
    <source>
        <dbReference type="SAM" id="Coils"/>
    </source>
</evidence>
<evidence type="ECO:0000313" key="5">
    <source>
        <dbReference type="Proteomes" id="UP001302059"/>
    </source>
</evidence>
<evidence type="ECO:0000256" key="1">
    <source>
        <dbReference type="ARBA" id="ARBA00043985"/>
    </source>
</evidence>
<reference evidence="4 5" key="1">
    <citation type="submission" date="2023-05" db="EMBL/GenBank/DDBJ databases">
        <authorList>
            <person name="Gao F."/>
        </authorList>
    </citation>
    <scope>NUCLEOTIDE SEQUENCE [LARGE SCALE GENOMIC DNA]</scope>
    <source>
        <strain evidence="4 5">MIMF12</strain>
    </source>
</reference>
<evidence type="ECO:0000256" key="3">
    <source>
        <dbReference type="SAM" id="MobiDB-lite"/>
    </source>
</evidence>
<name>A0ABT7JKE5_9DEIO</name>
<feature type="coiled-coil region" evidence="2">
    <location>
        <begin position="40"/>
        <end position="88"/>
    </location>
</feature>
<keyword evidence="2" id="KW-0175">Coiled coil</keyword>
<dbReference type="PANTHER" id="PTHR31088">
    <property type="entry name" value="MEMBRANE-ASSOCIATED PROTEIN VIPP1, CHLOROPLASTIC"/>
    <property type="match status" value="1"/>
</dbReference>
<dbReference type="EMBL" id="JASNGB010000199">
    <property type="protein sequence ID" value="MDL2345431.1"/>
    <property type="molecule type" value="Genomic_DNA"/>
</dbReference>
<dbReference type="Pfam" id="PF04012">
    <property type="entry name" value="PspA_IM30"/>
    <property type="match status" value="1"/>
</dbReference>
<feature type="coiled-coil region" evidence="2">
    <location>
        <begin position="115"/>
        <end position="142"/>
    </location>
</feature>
<dbReference type="Proteomes" id="UP001302059">
    <property type="component" value="Unassembled WGS sequence"/>
</dbReference>
<dbReference type="PANTHER" id="PTHR31088:SF6">
    <property type="entry name" value="PHAGE SHOCK PROTEIN A"/>
    <property type="match status" value="1"/>
</dbReference>
<feature type="compositionally biased region" description="Gly residues" evidence="3">
    <location>
        <begin position="222"/>
        <end position="231"/>
    </location>
</feature>
<comment type="caution">
    <text evidence="4">The sequence shown here is derived from an EMBL/GenBank/DDBJ whole genome shotgun (WGS) entry which is preliminary data.</text>
</comment>
<feature type="compositionally biased region" description="Low complexity" evidence="3">
    <location>
        <begin position="232"/>
        <end position="243"/>
    </location>
</feature>
<protein>
    <submittedName>
        <fullName evidence="4">PspA/IM30 family protein</fullName>
    </submittedName>
</protein>
<organism evidence="4 5">
    <name type="scientific">Deinococcus rhizophilus</name>
    <dbReference type="NCBI Taxonomy" id="3049544"/>
    <lineage>
        <taxon>Bacteria</taxon>
        <taxon>Thermotogati</taxon>
        <taxon>Deinococcota</taxon>
        <taxon>Deinococci</taxon>
        <taxon>Deinococcales</taxon>
        <taxon>Deinococcaceae</taxon>
        <taxon>Deinococcus</taxon>
    </lineage>
</organism>
<accession>A0ABT7JKE5</accession>
<comment type="similarity">
    <text evidence="1">Belongs to the PspA/Vipp/IM30 family.</text>
</comment>
<feature type="region of interest" description="Disordered" evidence="3">
    <location>
        <begin position="218"/>
        <end position="243"/>
    </location>
</feature>
<dbReference type="RefSeq" id="WP_285524978.1">
    <property type="nucleotide sequence ID" value="NZ_JASNGB010000199.1"/>
</dbReference>
<proteinExistence type="inferred from homology"/>
<dbReference type="InterPro" id="IPR007157">
    <property type="entry name" value="PspA_VIPP1"/>
</dbReference>
<gene>
    <name evidence="4" type="ORF">QOL99_14915</name>
</gene>
<evidence type="ECO:0000313" key="4">
    <source>
        <dbReference type="EMBL" id="MDL2345431.1"/>
    </source>
</evidence>
<sequence length="243" mass="26372">MSILDRLSRLLRANVNDMISRAEDPAKIIDQALLDMRSAYTEARTEVADAMSQNARLTRESGTNRKLAEEYEKKAEEALRAGNEELAREALRRSQNHKDLARGFEEQVGTQSAMVDQLKTQLRALEAKIDEMESRKSLLAARQKTAQAGATLERVSGFGKAGGAMEAFDAMEQKVIGMEDRNQAMTQLRQEGDLDAQLADLGRDRELDDAFAALKARVQDGGTSGTSGGTTSGSSTSGGSSRG</sequence>
<keyword evidence="5" id="KW-1185">Reference proteome</keyword>